<evidence type="ECO:0000313" key="8">
    <source>
        <dbReference type="Proteomes" id="UP000429958"/>
    </source>
</evidence>
<evidence type="ECO:0000259" key="6">
    <source>
        <dbReference type="Pfam" id="PF09084"/>
    </source>
</evidence>
<accession>A0A7X2NHV7</accession>
<dbReference type="Gene3D" id="3.40.190.10">
    <property type="entry name" value="Periplasmic binding protein-like II"/>
    <property type="match status" value="2"/>
</dbReference>
<feature type="region of interest" description="Disordered" evidence="4">
    <location>
        <begin position="39"/>
        <end position="60"/>
    </location>
</feature>
<reference evidence="7 8" key="1">
    <citation type="submission" date="2019-08" db="EMBL/GenBank/DDBJ databases">
        <title>In-depth cultivation of the pig gut microbiome towards novel bacterial diversity and tailored functional studies.</title>
        <authorList>
            <person name="Wylensek D."/>
            <person name="Hitch T.C.A."/>
            <person name="Clavel T."/>
        </authorList>
    </citation>
    <scope>NUCLEOTIDE SEQUENCE [LARGE SCALE GENOMIC DNA]</scope>
    <source>
        <strain evidence="7 8">WCA-389-WT-23D1</strain>
    </source>
</reference>
<comment type="subcellular location">
    <subcellularLocation>
        <location evidence="1">Periplasm</location>
    </subcellularLocation>
</comment>
<evidence type="ECO:0000256" key="2">
    <source>
        <dbReference type="ARBA" id="ARBA00010742"/>
    </source>
</evidence>
<dbReference type="GO" id="GO:0042597">
    <property type="term" value="C:periplasmic space"/>
    <property type="evidence" value="ECO:0007669"/>
    <property type="project" value="UniProtKB-SubCell"/>
</dbReference>
<dbReference type="PANTHER" id="PTHR30024:SF47">
    <property type="entry name" value="TAURINE-BINDING PERIPLASMIC PROTEIN"/>
    <property type="match status" value="1"/>
</dbReference>
<dbReference type="SUPFAM" id="SSF53850">
    <property type="entry name" value="Periplasmic binding protein-like II"/>
    <property type="match status" value="1"/>
</dbReference>
<gene>
    <name evidence="7" type="ORF">FYJ39_00070</name>
</gene>
<dbReference type="Pfam" id="PF09084">
    <property type="entry name" value="NMT1"/>
    <property type="match status" value="1"/>
</dbReference>
<protein>
    <submittedName>
        <fullName evidence="7">Transporter substrate-binding domain-containing protein</fullName>
    </submittedName>
</protein>
<organism evidence="7 8">
    <name type="scientific">Clostridium porci</name>
    <dbReference type="NCBI Taxonomy" id="2605778"/>
    <lineage>
        <taxon>Bacteria</taxon>
        <taxon>Bacillati</taxon>
        <taxon>Bacillota</taxon>
        <taxon>Clostridia</taxon>
        <taxon>Eubacteriales</taxon>
        <taxon>Clostridiaceae</taxon>
        <taxon>Clostridium</taxon>
    </lineage>
</organism>
<dbReference type="EMBL" id="VUMD01000001">
    <property type="protein sequence ID" value="MSS35015.1"/>
    <property type="molecule type" value="Genomic_DNA"/>
</dbReference>
<feature type="domain" description="SsuA/THI5-like" evidence="6">
    <location>
        <begin position="86"/>
        <end position="284"/>
    </location>
</feature>
<comment type="caution">
    <text evidence="7">The sequence shown here is derived from an EMBL/GenBank/DDBJ whole genome shotgun (WGS) entry which is preliminary data.</text>
</comment>
<dbReference type="AlphaFoldDB" id="A0A7X2NHV7"/>
<comment type="similarity">
    <text evidence="2">Belongs to the bacterial solute-binding protein SsuA/TauA family.</text>
</comment>
<proteinExistence type="inferred from homology"/>
<dbReference type="GO" id="GO:0042918">
    <property type="term" value="P:alkanesulfonate transmembrane transport"/>
    <property type="evidence" value="ECO:0007669"/>
    <property type="project" value="TreeGrafter"/>
</dbReference>
<feature type="compositionally biased region" description="Low complexity" evidence="4">
    <location>
        <begin position="45"/>
        <end position="60"/>
    </location>
</feature>
<feature type="signal peptide" evidence="5">
    <location>
        <begin position="1"/>
        <end position="24"/>
    </location>
</feature>
<evidence type="ECO:0000256" key="5">
    <source>
        <dbReference type="SAM" id="SignalP"/>
    </source>
</evidence>
<evidence type="ECO:0000256" key="3">
    <source>
        <dbReference type="ARBA" id="ARBA00022729"/>
    </source>
</evidence>
<keyword evidence="8" id="KW-1185">Reference proteome</keyword>
<name>A0A7X2NHV7_9CLOT</name>
<evidence type="ECO:0000256" key="4">
    <source>
        <dbReference type="SAM" id="MobiDB-lite"/>
    </source>
</evidence>
<dbReference type="PROSITE" id="PS51257">
    <property type="entry name" value="PROKAR_LIPOPROTEIN"/>
    <property type="match status" value="1"/>
</dbReference>
<dbReference type="PANTHER" id="PTHR30024">
    <property type="entry name" value="ALIPHATIC SULFONATES-BINDING PROTEIN-RELATED"/>
    <property type="match status" value="1"/>
</dbReference>
<dbReference type="Proteomes" id="UP000429958">
    <property type="component" value="Unassembled WGS sequence"/>
</dbReference>
<evidence type="ECO:0000313" key="7">
    <source>
        <dbReference type="EMBL" id="MSS35015.1"/>
    </source>
</evidence>
<sequence>MKKKTLGLLMAAAMTAGMLSGCQGAQKAPAGAQETTAAETEKTTTGEAASAKEVSSSQEAAPAAEPVTLNVAYMPNYGSLWAIENAIAQGYLEKEGITVNLTEFQDGPTIIAAMESGSIDIGYIGQGAHKLAINGQATIFALSHISNGDALIGGPGIASIKDLAGKKVAYSSGSSSEDILVNSLASADMTMKDIEAVDMDASAIVTAMLSGGVDACATWSPNSLKILEEMPQATKLTDNMTFSDKTVSLASWIAMPKYASENRDVLVRFTRALFKAMDYAATEHQEETAELVAKQVAQDKATVYEQRGDAQWLTGKEVSAGAADGKVEGYYELQKKNFIDAGAVEGDPAVSDYVLLDVMVEAGNY</sequence>
<feature type="chain" id="PRO_5039065787" evidence="5">
    <location>
        <begin position="25"/>
        <end position="365"/>
    </location>
</feature>
<keyword evidence="3 5" id="KW-0732">Signal</keyword>
<dbReference type="RefSeq" id="WP_154470445.1">
    <property type="nucleotide sequence ID" value="NZ_DBEWUL010000011.1"/>
</dbReference>
<dbReference type="InterPro" id="IPR015168">
    <property type="entry name" value="SsuA/THI5"/>
</dbReference>
<evidence type="ECO:0000256" key="1">
    <source>
        <dbReference type="ARBA" id="ARBA00004418"/>
    </source>
</evidence>